<name>A0ACC2T6L4_9FUNG</name>
<protein>
    <submittedName>
        <fullName evidence="1">Uncharacterized protein</fullName>
    </submittedName>
</protein>
<organism evidence="1 2">
    <name type="scientific">Entomophthora muscae</name>
    <dbReference type="NCBI Taxonomy" id="34485"/>
    <lineage>
        <taxon>Eukaryota</taxon>
        <taxon>Fungi</taxon>
        <taxon>Fungi incertae sedis</taxon>
        <taxon>Zoopagomycota</taxon>
        <taxon>Entomophthoromycotina</taxon>
        <taxon>Entomophthoromycetes</taxon>
        <taxon>Entomophthorales</taxon>
        <taxon>Entomophthoraceae</taxon>
        <taxon>Entomophthora</taxon>
    </lineage>
</organism>
<keyword evidence="2" id="KW-1185">Reference proteome</keyword>
<dbReference type="Proteomes" id="UP001165960">
    <property type="component" value="Unassembled WGS sequence"/>
</dbReference>
<proteinExistence type="predicted"/>
<reference evidence="1" key="1">
    <citation type="submission" date="2022-04" db="EMBL/GenBank/DDBJ databases">
        <title>Genome of the entomopathogenic fungus Entomophthora muscae.</title>
        <authorList>
            <person name="Elya C."/>
            <person name="Lovett B.R."/>
            <person name="Lee E."/>
            <person name="Macias A.M."/>
            <person name="Hajek A.E."/>
            <person name="De Bivort B.L."/>
            <person name="Kasson M.T."/>
            <person name="De Fine Licht H.H."/>
            <person name="Stajich J.E."/>
        </authorList>
    </citation>
    <scope>NUCLEOTIDE SEQUENCE</scope>
    <source>
        <strain evidence="1">Berkeley</strain>
    </source>
</reference>
<gene>
    <name evidence="1" type="ORF">DSO57_1010281</name>
</gene>
<accession>A0ACC2T6L4</accession>
<comment type="caution">
    <text evidence="1">The sequence shown here is derived from an EMBL/GenBank/DDBJ whole genome shotgun (WGS) entry which is preliminary data.</text>
</comment>
<dbReference type="EMBL" id="QTSX02003584">
    <property type="protein sequence ID" value="KAJ9070243.1"/>
    <property type="molecule type" value="Genomic_DNA"/>
</dbReference>
<evidence type="ECO:0000313" key="2">
    <source>
        <dbReference type="Proteomes" id="UP001165960"/>
    </source>
</evidence>
<evidence type="ECO:0000313" key="1">
    <source>
        <dbReference type="EMBL" id="KAJ9070243.1"/>
    </source>
</evidence>
<sequence>MHILENIPGRAQDILATSENVVRSLTCNNFKFSALDPVPSMTPSPAPLSSPPLEITAQQISEEDSGGQELGPKRAPWLLGGILLMVLDSYFPCLSAASSLWTPLQAAIPVLHWMVSWWVLLPGKEPKLVILAPLSHRGLFLKLKKQPCTSLLKVASEAWN</sequence>